<evidence type="ECO:0000313" key="3">
    <source>
        <dbReference type="Proteomes" id="UP000549457"/>
    </source>
</evidence>
<dbReference type="Gene3D" id="3.40.50.1820">
    <property type="entry name" value="alpha/beta hydrolase"/>
    <property type="match status" value="1"/>
</dbReference>
<dbReference type="SUPFAM" id="SSF53474">
    <property type="entry name" value="alpha/beta-Hydrolases"/>
    <property type="match status" value="1"/>
</dbReference>
<sequence>MKDRFTHSEGRHVEVGGARLWVEEIGRPDGPPVLLLPGGLGTINDFDALTPFLAPHARLIGLDSRGHGGSTLGGAPLSYARLASDVMAVCDALGLVGVTILGYSDGAITGLRLAAAGWPGLRRLATIGATWRLLPDDPVEGLLDGITPEVCQDKFPDSWAIYHAANPEPDFPRLIAEIRRLWLDPGTDGYPGESVREIRCPVLLMRGDGDPFATRAETVALADRIPGARLLNLAWAGHDLHEDAPEVVAGMLRRFLTDS</sequence>
<accession>A0A840SYM6</accession>
<dbReference type="InterPro" id="IPR000073">
    <property type="entry name" value="AB_hydrolase_1"/>
</dbReference>
<dbReference type="InterPro" id="IPR050471">
    <property type="entry name" value="AB_hydrolase"/>
</dbReference>
<dbReference type="EMBL" id="JACHFM010000005">
    <property type="protein sequence ID" value="MBB5224172.1"/>
    <property type="molecule type" value="Genomic_DNA"/>
</dbReference>
<protein>
    <submittedName>
        <fullName evidence="2">Pimeloyl-ACP methyl ester carboxylesterase</fullName>
    </submittedName>
</protein>
<evidence type="ECO:0000259" key="1">
    <source>
        <dbReference type="Pfam" id="PF00561"/>
    </source>
</evidence>
<dbReference type="PANTHER" id="PTHR43433">
    <property type="entry name" value="HYDROLASE, ALPHA/BETA FOLD FAMILY PROTEIN"/>
    <property type="match status" value="1"/>
</dbReference>
<dbReference type="Pfam" id="PF00561">
    <property type="entry name" value="Abhydrolase_1"/>
    <property type="match status" value="1"/>
</dbReference>
<evidence type="ECO:0000313" key="2">
    <source>
        <dbReference type="EMBL" id="MBB5224172.1"/>
    </source>
</evidence>
<keyword evidence="3" id="KW-1185">Reference proteome</keyword>
<dbReference type="InterPro" id="IPR029058">
    <property type="entry name" value="AB_hydrolase_fold"/>
</dbReference>
<dbReference type="AlphaFoldDB" id="A0A840SYM6"/>
<proteinExistence type="predicted"/>
<reference evidence="2 3" key="1">
    <citation type="submission" date="2020-08" db="EMBL/GenBank/DDBJ databases">
        <title>Genomic Encyclopedia of Type Strains, Phase IV (KMG-IV): sequencing the most valuable type-strain genomes for metagenomic binning, comparative biology and taxonomic classification.</title>
        <authorList>
            <person name="Goeker M."/>
        </authorList>
    </citation>
    <scope>NUCLEOTIDE SEQUENCE [LARGE SCALE GENOMIC DNA]</scope>
    <source>
        <strain evidence="2 3">DSM 101730</strain>
    </source>
</reference>
<dbReference type="PANTHER" id="PTHR43433:SF5">
    <property type="entry name" value="AB HYDROLASE-1 DOMAIN-CONTAINING PROTEIN"/>
    <property type="match status" value="1"/>
</dbReference>
<dbReference type="Proteomes" id="UP000549457">
    <property type="component" value="Unassembled WGS sequence"/>
</dbReference>
<organism evidence="2 3">
    <name type="scientific">Amaricoccus macauensis</name>
    <dbReference type="NCBI Taxonomy" id="57001"/>
    <lineage>
        <taxon>Bacteria</taxon>
        <taxon>Pseudomonadati</taxon>
        <taxon>Pseudomonadota</taxon>
        <taxon>Alphaproteobacteria</taxon>
        <taxon>Rhodobacterales</taxon>
        <taxon>Paracoccaceae</taxon>
        <taxon>Amaricoccus</taxon>
    </lineage>
</organism>
<dbReference type="RefSeq" id="WP_184154518.1">
    <property type="nucleotide sequence ID" value="NZ_JACHFM010000005.1"/>
</dbReference>
<feature type="domain" description="AB hydrolase-1" evidence="1">
    <location>
        <begin position="31"/>
        <end position="134"/>
    </location>
</feature>
<comment type="caution">
    <text evidence="2">The sequence shown here is derived from an EMBL/GenBank/DDBJ whole genome shotgun (WGS) entry which is preliminary data.</text>
</comment>
<name>A0A840SYM6_9RHOB</name>
<gene>
    <name evidence="2" type="ORF">HNP73_004133</name>
</gene>